<dbReference type="Proteomes" id="UP000317715">
    <property type="component" value="Unassembled WGS sequence"/>
</dbReference>
<comment type="caution">
    <text evidence="1">The sequence shown here is derived from an EMBL/GenBank/DDBJ whole genome shotgun (WGS) entry which is preliminary data.</text>
</comment>
<sequence>MPPRQSPAQKLAAKLLLGGEWAPVTNRIGFVKRPVDQAAVEWRKWVQRSNHQARDGIGVTEHQGTLTELLSKLLPLGYGKRWLLLETANPEWTAVMQNSIRDEHFHHPLRHHLSEAKGIPTIEVNDEPKNMKRMATEMARGRWGGRDLTVYDEAGFRRSLSLYHSEPWKFSHGGEPYDFENVEQYSAPRPLDSFPHETLVNICRNLGLDPFEEDFYVPNGRAFIVELLFEGKSSDEKKYTLAEARAGREDISVPRVEDPVIGNALYPSGSANPNPDEVFPVTGFEPYTKPTPWDQAVKEFEECLKRYSSYPVRASLSEGLEELGILASPTHASGGTGSTSISVRATPTLLESPLAVREYTAAFMILQWRRADDSSAYESFYPNRKQMAAIRRIYKEQGLYPFDVDPNGVYFNLAVDKMIRTVTRLRLTKELVEWEASLPAPVTEEAAARRNRSCAWDIRMHIQEHEDQIWNSELDDRVHTLSTI</sequence>
<proteinExistence type="predicted"/>
<evidence type="ECO:0000313" key="1">
    <source>
        <dbReference type="EMBL" id="GEB17774.1"/>
    </source>
</evidence>
<dbReference type="AlphaFoldDB" id="A0A4Y3N7D9"/>
<keyword evidence="2" id="KW-1185">Reference proteome</keyword>
<dbReference type="RefSeq" id="WP_141281392.1">
    <property type="nucleotide sequence ID" value="NZ_BAAAWK010000001.1"/>
</dbReference>
<protein>
    <submittedName>
        <fullName evidence="1">Uncharacterized protein</fullName>
    </submittedName>
</protein>
<dbReference type="EMBL" id="BJMD01000002">
    <property type="protein sequence ID" value="GEB17774.1"/>
    <property type="molecule type" value="Genomic_DNA"/>
</dbReference>
<dbReference type="GeneID" id="97302008"/>
<accession>A0A4Y3N7D9</accession>
<organism evidence="1 2">
    <name type="scientific">Paenarthrobacter aurescens</name>
    <name type="common">Arthrobacter aurescens</name>
    <dbReference type="NCBI Taxonomy" id="43663"/>
    <lineage>
        <taxon>Bacteria</taxon>
        <taxon>Bacillati</taxon>
        <taxon>Actinomycetota</taxon>
        <taxon>Actinomycetes</taxon>
        <taxon>Micrococcales</taxon>
        <taxon>Micrococcaceae</taxon>
        <taxon>Paenarthrobacter</taxon>
    </lineage>
</organism>
<gene>
    <name evidence="1" type="ORF">AAU01_05290</name>
</gene>
<name>A0A4Y3N7D9_PAEAU</name>
<evidence type="ECO:0000313" key="2">
    <source>
        <dbReference type="Proteomes" id="UP000317715"/>
    </source>
</evidence>
<reference evidence="1 2" key="1">
    <citation type="submission" date="2019-06" db="EMBL/GenBank/DDBJ databases">
        <title>Whole genome shotgun sequence of Paenarthrobacter aurescens NBRC 12136.</title>
        <authorList>
            <person name="Hosoyama A."/>
            <person name="Uohara A."/>
            <person name="Ohji S."/>
            <person name="Ichikawa N."/>
        </authorList>
    </citation>
    <scope>NUCLEOTIDE SEQUENCE [LARGE SCALE GENOMIC DNA]</scope>
    <source>
        <strain evidence="1 2">NBRC 12136</strain>
    </source>
</reference>
<dbReference type="OrthoDB" id="8610356at2"/>